<dbReference type="Proteomes" id="UP000054558">
    <property type="component" value="Unassembled WGS sequence"/>
</dbReference>
<dbReference type="OrthoDB" id="2012651at2759"/>
<dbReference type="AlphaFoldDB" id="A0A0U9HHR8"/>
<organism evidence="2 3">
    <name type="scientific">Klebsormidium nitens</name>
    <name type="common">Green alga</name>
    <name type="synonym">Ulothrix nitens</name>
    <dbReference type="NCBI Taxonomy" id="105231"/>
    <lineage>
        <taxon>Eukaryota</taxon>
        <taxon>Viridiplantae</taxon>
        <taxon>Streptophyta</taxon>
        <taxon>Klebsormidiophyceae</taxon>
        <taxon>Klebsormidiales</taxon>
        <taxon>Klebsormidiaceae</taxon>
        <taxon>Klebsormidium</taxon>
    </lineage>
</organism>
<dbReference type="EMBL" id="DF236955">
    <property type="protein sequence ID" value="GAQ77966.1"/>
    <property type="molecule type" value="Genomic_DNA"/>
</dbReference>
<dbReference type="SUPFAM" id="SSF117839">
    <property type="entry name" value="WWE domain"/>
    <property type="match status" value="1"/>
</dbReference>
<dbReference type="OMA" id="VWWRDDV"/>
<accession>A0A0U9HHR8</accession>
<reference evidence="2 3" key="1">
    <citation type="journal article" date="2014" name="Nat. Commun.">
        <title>Klebsormidium flaccidum genome reveals primary factors for plant terrestrial adaptation.</title>
        <authorList>
            <person name="Hori K."/>
            <person name="Maruyama F."/>
            <person name="Fujisawa T."/>
            <person name="Togashi T."/>
            <person name="Yamamoto N."/>
            <person name="Seo M."/>
            <person name="Sato S."/>
            <person name="Yamada T."/>
            <person name="Mori H."/>
            <person name="Tajima N."/>
            <person name="Moriyama T."/>
            <person name="Ikeuchi M."/>
            <person name="Watanabe M."/>
            <person name="Wada H."/>
            <person name="Kobayashi K."/>
            <person name="Saito M."/>
            <person name="Masuda T."/>
            <person name="Sasaki-Sekimoto Y."/>
            <person name="Mashiguchi K."/>
            <person name="Awai K."/>
            <person name="Shimojima M."/>
            <person name="Masuda S."/>
            <person name="Iwai M."/>
            <person name="Nobusawa T."/>
            <person name="Narise T."/>
            <person name="Kondo S."/>
            <person name="Saito H."/>
            <person name="Sato R."/>
            <person name="Murakawa M."/>
            <person name="Ihara Y."/>
            <person name="Oshima-Yamada Y."/>
            <person name="Ohtaka K."/>
            <person name="Satoh M."/>
            <person name="Sonobe K."/>
            <person name="Ishii M."/>
            <person name="Ohtani R."/>
            <person name="Kanamori-Sato M."/>
            <person name="Honoki R."/>
            <person name="Miyazaki D."/>
            <person name="Mochizuki H."/>
            <person name="Umetsu J."/>
            <person name="Higashi K."/>
            <person name="Shibata D."/>
            <person name="Kamiya Y."/>
            <person name="Sato N."/>
            <person name="Nakamura Y."/>
            <person name="Tabata S."/>
            <person name="Ida S."/>
            <person name="Kurokawa K."/>
            <person name="Ohta H."/>
        </authorList>
    </citation>
    <scope>NUCLEOTIDE SEQUENCE [LARGE SCALE GENOMIC DNA]</scope>
    <source>
        <strain evidence="2 3">NIES-2285</strain>
    </source>
</reference>
<gene>
    <name evidence="2" type="ORF">KFL_000060310</name>
</gene>
<name>A0A0U9HHR8_KLENI</name>
<keyword evidence="3" id="KW-1185">Reference proteome</keyword>
<evidence type="ECO:0000313" key="3">
    <source>
        <dbReference type="Proteomes" id="UP000054558"/>
    </source>
</evidence>
<sequence>MCITGQIPDPTTPGVWWRDDRKWRRYESTETDVIKEGLRNSQKWVTLEGVNNLLFGSRVTYTVDLRIMQQKSPGGFMRPVLIVDGAGAEGGPGEVQNGQALAANECPPFLRIWQRESGSSRWNLIPNIAARFLLRVTKTGASRCLLDEGNGRQVYMMHRAAPSAFPVEK</sequence>
<dbReference type="InterPro" id="IPR004170">
    <property type="entry name" value="WWE_dom"/>
</dbReference>
<feature type="domain" description="WWE" evidence="1">
    <location>
        <begin position="15"/>
        <end position="80"/>
    </location>
</feature>
<proteinExistence type="predicted"/>
<protein>
    <recommendedName>
        <fullName evidence="1">WWE domain-containing protein</fullName>
    </recommendedName>
</protein>
<dbReference type="Pfam" id="PF02825">
    <property type="entry name" value="WWE"/>
    <property type="match status" value="1"/>
</dbReference>
<evidence type="ECO:0000259" key="1">
    <source>
        <dbReference type="Pfam" id="PF02825"/>
    </source>
</evidence>
<dbReference type="InterPro" id="IPR037197">
    <property type="entry name" value="WWE_dom_sf"/>
</dbReference>
<evidence type="ECO:0000313" key="2">
    <source>
        <dbReference type="EMBL" id="GAQ77966.1"/>
    </source>
</evidence>